<sequence>MFENFVQLSGFDEAFFDLRVRKFNRTMSVLNGSVIIPHPFNDTTQFSLDLFHSRLGNQQFNHYPMKLPSCGCCTFIDNMHSSYGKQIEAIENIPEKGECPFSARTINIINFPFPLEAVPKVLPRGLWKALMTGRRNGEAKVSFEQTLGREFVWMDLRARKYNRTSTVINGTVHLYHEASNDYQFFVDVFYSRLGNQQYNHLPMKLPSAGVCDFLDYLHKSYPKEVKLVVNLPEQGTCPISPRDMHMLDEEFPDDAVPKSLVRQGLYKALIRGYEGQKEIVSYTIICKASEE</sequence>
<proteinExistence type="predicted"/>
<keyword evidence="2" id="KW-1185">Reference proteome</keyword>
<dbReference type="Proteomes" id="UP000075885">
    <property type="component" value="Unassembled WGS sequence"/>
</dbReference>
<evidence type="ECO:0000313" key="1">
    <source>
        <dbReference type="EnsemblMetazoa" id="AEPI008131-PA"/>
    </source>
</evidence>
<name>A0A182PMF8_9DIPT</name>
<accession>A0A182PMF8</accession>
<dbReference type="VEuPathDB" id="VectorBase:AEPI008131"/>
<protein>
    <submittedName>
        <fullName evidence="1">Uncharacterized protein</fullName>
    </submittedName>
</protein>
<dbReference type="STRING" id="199890.A0A182PMF8"/>
<reference evidence="1" key="2">
    <citation type="submission" date="2020-05" db="UniProtKB">
        <authorList>
            <consortium name="EnsemblMetazoa"/>
        </authorList>
    </citation>
    <scope>IDENTIFICATION</scope>
    <source>
        <strain evidence="1">Epiroticus2</strain>
    </source>
</reference>
<dbReference type="EnsemblMetazoa" id="AEPI008131-RA">
    <property type="protein sequence ID" value="AEPI008131-PA"/>
    <property type="gene ID" value="AEPI008131"/>
</dbReference>
<dbReference type="AlphaFoldDB" id="A0A182PMF8"/>
<dbReference type="PANTHER" id="PTHR21112:SF0">
    <property type="entry name" value="CHEMOSENSORY PROTEIN A 29A-RELATED"/>
    <property type="match status" value="1"/>
</dbReference>
<reference evidence="2" key="1">
    <citation type="submission" date="2013-03" db="EMBL/GenBank/DDBJ databases">
        <title>The Genome Sequence of Anopheles epiroticus epiroticus2.</title>
        <authorList>
            <consortium name="The Broad Institute Genomics Platform"/>
            <person name="Neafsey D.E."/>
            <person name="Howell P."/>
            <person name="Walker B."/>
            <person name="Young S.K."/>
            <person name="Zeng Q."/>
            <person name="Gargeya S."/>
            <person name="Fitzgerald M."/>
            <person name="Haas B."/>
            <person name="Abouelleil A."/>
            <person name="Allen A.W."/>
            <person name="Alvarado L."/>
            <person name="Arachchi H.M."/>
            <person name="Berlin A.M."/>
            <person name="Chapman S.B."/>
            <person name="Gainer-Dewar J."/>
            <person name="Goldberg J."/>
            <person name="Griggs A."/>
            <person name="Gujja S."/>
            <person name="Hansen M."/>
            <person name="Howarth C."/>
            <person name="Imamovic A."/>
            <person name="Ireland A."/>
            <person name="Larimer J."/>
            <person name="McCowan C."/>
            <person name="Murphy C."/>
            <person name="Pearson M."/>
            <person name="Poon T.W."/>
            <person name="Priest M."/>
            <person name="Roberts A."/>
            <person name="Saif S."/>
            <person name="Shea T."/>
            <person name="Sisk P."/>
            <person name="Sykes S."/>
            <person name="Wortman J."/>
            <person name="Nusbaum C."/>
            <person name="Birren B."/>
        </authorList>
    </citation>
    <scope>NUCLEOTIDE SEQUENCE [LARGE SCALE GENOMIC DNA]</scope>
    <source>
        <strain evidence="2">Epiroticus2</strain>
    </source>
</reference>
<organism evidence="1 2">
    <name type="scientific">Anopheles epiroticus</name>
    <dbReference type="NCBI Taxonomy" id="199890"/>
    <lineage>
        <taxon>Eukaryota</taxon>
        <taxon>Metazoa</taxon>
        <taxon>Ecdysozoa</taxon>
        <taxon>Arthropoda</taxon>
        <taxon>Hexapoda</taxon>
        <taxon>Insecta</taxon>
        <taxon>Pterygota</taxon>
        <taxon>Neoptera</taxon>
        <taxon>Endopterygota</taxon>
        <taxon>Diptera</taxon>
        <taxon>Nematocera</taxon>
        <taxon>Culicoidea</taxon>
        <taxon>Culicidae</taxon>
        <taxon>Anophelinae</taxon>
        <taxon>Anopheles</taxon>
    </lineage>
</organism>
<evidence type="ECO:0000313" key="2">
    <source>
        <dbReference type="Proteomes" id="UP000075885"/>
    </source>
</evidence>
<dbReference type="PANTHER" id="PTHR21112">
    <property type="entry name" value="CHEMOSENSORY PROTEIN A 29A-RELATED"/>
    <property type="match status" value="1"/>
</dbReference>